<dbReference type="PANTHER" id="PTHR32552">
    <property type="entry name" value="FERRICHROME IRON RECEPTOR-RELATED"/>
    <property type="match status" value="1"/>
</dbReference>
<dbReference type="Pfam" id="PF00593">
    <property type="entry name" value="TonB_dep_Rec_b-barrel"/>
    <property type="match status" value="1"/>
</dbReference>
<dbReference type="InterPro" id="IPR039426">
    <property type="entry name" value="TonB-dep_rcpt-like"/>
</dbReference>
<organism evidence="17 18">
    <name type="scientific">Nguyenibacter vanlangensis</name>
    <dbReference type="NCBI Taxonomy" id="1216886"/>
    <lineage>
        <taxon>Bacteria</taxon>
        <taxon>Pseudomonadati</taxon>
        <taxon>Pseudomonadota</taxon>
        <taxon>Alphaproteobacteria</taxon>
        <taxon>Acetobacterales</taxon>
        <taxon>Acetobacteraceae</taxon>
        <taxon>Nguyenibacter</taxon>
    </lineage>
</organism>
<evidence type="ECO:0000256" key="13">
    <source>
        <dbReference type="RuleBase" id="RU003357"/>
    </source>
</evidence>
<keyword evidence="3 12" id="KW-1134">Transmembrane beta strand</keyword>
<evidence type="ECO:0000256" key="2">
    <source>
        <dbReference type="ARBA" id="ARBA00022448"/>
    </source>
</evidence>
<comment type="caution">
    <text evidence="17">The sequence shown here is derived from an EMBL/GenBank/DDBJ whole genome shotgun (WGS) entry which is preliminary data.</text>
</comment>
<comment type="similarity">
    <text evidence="12 13">Belongs to the TonB-dependent receptor family.</text>
</comment>
<keyword evidence="2 12" id="KW-0813">Transport</keyword>
<dbReference type="GO" id="GO:0015344">
    <property type="term" value="F:siderophore uptake transmembrane transporter activity"/>
    <property type="evidence" value="ECO:0007669"/>
    <property type="project" value="TreeGrafter"/>
</dbReference>
<dbReference type="SUPFAM" id="SSF56935">
    <property type="entry name" value="Porins"/>
    <property type="match status" value="1"/>
</dbReference>
<feature type="domain" description="TonB-dependent receptor plug" evidence="16">
    <location>
        <begin position="78"/>
        <end position="188"/>
    </location>
</feature>
<dbReference type="EMBL" id="JABXXP010000028">
    <property type="protein sequence ID" value="NVN10284.1"/>
    <property type="molecule type" value="Genomic_DNA"/>
</dbReference>
<dbReference type="Proteomes" id="UP000534870">
    <property type="component" value="Unassembled WGS sequence"/>
</dbReference>
<dbReference type="Gene3D" id="2.170.130.10">
    <property type="entry name" value="TonB-dependent receptor, plug domain"/>
    <property type="match status" value="1"/>
</dbReference>
<protein>
    <submittedName>
        <fullName evidence="17">TonB-dependent receptor</fullName>
    </submittedName>
</protein>
<keyword evidence="6 14" id="KW-0732">Signal</keyword>
<evidence type="ECO:0000256" key="14">
    <source>
        <dbReference type="SAM" id="SignalP"/>
    </source>
</evidence>
<sequence>MTKLVSRKHLILMSSILVPWSATSLAAMAATHKHHKQTPSAAVNKAKPASMTAAPQAVAGGIRAAAPEGLSVVGRHRSTGAQTYVSALAFQKAIPGTSVLKILDQLPGIFVTTDDAQGLDTGGIAIFMHGFSQNQLGFTLDGIPLGEPVYRNYNGLNTVEAISSENVGHMDVTQGAGALSMPSTNSLGGGLQIYSADPLDKMGGQVSQTFGSNATYHTFIRFDSGQLNHSGTKFFVSYMRNDTQMWAGSGDQFLQQVNAKLVQPINDRSKMSVFFDWSNLAQFNYQDISLNYINTLGYRVANYYPNYKAAYLAAQGTFTHGENLTNDPEDVSFYAGTTQTTDYLGGVNLNLQLNDRLHWDSVIYGHGQIAATQFSDPYLASPNGAPLAEIVKRPEIHRFGFTSALTYTIARNAIHTGIWYENNQYISPMYAYSDPILTPGMAPPDPLRNFTNPFAELFGQDYNTNTFLYYLEDTYRPVKGLSLHAGFKSLISSTRVSETANVPSYTGTDKIAGGVGLTSAEAFLPHLSADWHFLRNHEVFVDVSKNMRAYPECGYHLCASPFAVSQEAFDSVRHSIRPETDWTYQVGYRFNSRHFIASATLFHVDFFNRLGSTYSGSVINPQLTVANLGSVSMNGVDADMTIIPIDNLRIFNSFSFNRAVYDNNVNISGVNYDIRNKLVVDTPEFMYKTAADYTWHNADVHFDANYIGRRPFSYTNDVFVSPYWLATTGVNYTFHDVRPLQKLTVSFNVGNLFNSKYISLMGASMSGDSETLQAAAPRQFFGSIKAAF</sequence>
<dbReference type="Gene3D" id="2.40.170.20">
    <property type="entry name" value="TonB-dependent receptor, beta-barrel domain"/>
    <property type="match status" value="1"/>
</dbReference>
<evidence type="ECO:0000256" key="4">
    <source>
        <dbReference type="ARBA" id="ARBA00022496"/>
    </source>
</evidence>
<dbReference type="PROSITE" id="PS52016">
    <property type="entry name" value="TONB_DEPENDENT_REC_3"/>
    <property type="match status" value="1"/>
</dbReference>
<keyword evidence="17" id="KW-0675">Receptor</keyword>
<feature type="signal peptide" evidence="14">
    <location>
        <begin position="1"/>
        <end position="29"/>
    </location>
</feature>
<evidence type="ECO:0000256" key="3">
    <source>
        <dbReference type="ARBA" id="ARBA00022452"/>
    </source>
</evidence>
<dbReference type="AlphaFoldDB" id="A0A7Y7M5X3"/>
<keyword evidence="9 13" id="KW-0798">TonB box</keyword>
<dbReference type="RefSeq" id="WP_176639065.1">
    <property type="nucleotide sequence ID" value="NZ_JABXXP010000028.1"/>
</dbReference>
<evidence type="ECO:0000256" key="10">
    <source>
        <dbReference type="ARBA" id="ARBA00023136"/>
    </source>
</evidence>
<evidence type="ECO:0000256" key="11">
    <source>
        <dbReference type="ARBA" id="ARBA00023237"/>
    </source>
</evidence>
<evidence type="ECO:0000313" key="17">
    <source>
        <dbReference type="EMBL" id="NVN10284.1"/>
    </source>
</evidence>
<dbReference type="PANTHER" id="PTHR32552:SF89">
    <property type="entry name" value="CATECHOLATE SIDEROPHORE RECEPTOR FIU"/>
    <property type="match status" value="1"/>
</dbReference>
<keyword evidence="7" id="KW-0408">Iron</keyword>
<evidence type="ECO:0000259" key="15">
    <source>
        <dbReference type="Pfam" id="PF00593"/>
    </source>
</evidence>
<evidence type="ECO:0000256" key="1">
    <source>
        <dbReference type="ARBA" id="ARBA00004571"/>
    </source>
</evidence>
<keyword evidence="4" id="KW-0410">Iron transport</keyword>
<keyword evidence="5 12" id="KW-0812">Transmembrane</keyword>
<evidence type="ECO:0000313" key="18">
    <source>
        <dbReference type="Proteomes" id="UP000534870"/>
    </source>
</evidence>
<dbReference type="InterPro" id="IPR037066">
    <property type="entry name" value="Plug_dom_sf"/>
</dbReference>
<evidence type="ECO:0000256" key="7">
    <source>
        <dbReference type="ARBA" id="ARBA00023004"/>
    </source>
</evidence>
<dbReference type="InterPro" id="IPR036942">
    <property type="entry name" value="Beta-barrel_TonB_sf"/>
</dbReference>
<dbReference type="Pfam" id="PF07715">
    <property type="entry name" value="Plug"/>
    <property type="match status" value="1"/>
</dbReference>
<name>A0A7Y7M5X3_9PROT</name>
<evidence type="ECO:0000256" key="5">
    <source>
        <dbReference type="ARBA" id="ARBA00022692"/>
    </source>
</evidence>
<evidence type="ECO:0000256" key="9">
    <source>
        <dbReference type="ARBA" id="ARBA00023077"/>
    </source>
</evidence>
<evidence type="ECO:0000259" key="16">
    <source>
        <dbReference type="Pfam" id="PF07715"/>
    </source>
</evidence>
<reference evidence="17 18" key="1">
    <citation type="submission" date="2020-06" db="EMBL/GenBank/DDBJ databases">
        <title>Description of novel acetic acid bacteria.</title>
        <authorList>
            <person name="Sombolestani A."/>
        </authorList>
    </citation>
    <scope>NUCLEOTIDE SEQUENCE [LARGE SCALE GENOMIC DNA]</scope>
    <source>
        <strain evidence="17 18">LMG 31431</strain>
    </source>
</reference>
<comment type="subcellular location">
    <subcellularLocation>
        <location evidence="1 12">Cell outer membrane</location>
        <topology evidence="1 12">Multi-pass membrane protein</topology>
    </subcellularLocation>
</comment>
<dbReference type="GO" id="GO:0009279">
    <property type="term" value="C:cell outer membrane"/>
    <property type="evidence" value="ECO:0007669"/>
    <property type="project" value="UniProtKB-SubCell"/>
</dbReference>
<gene>
    <name evidence="17" type="ORF">HUK84_03825</name>
</gene>
<feature type="chain" id="PRO_5030963361" evidence="14">
    <location>
        <begin position="30"/>
        <end position="788"/>
    </location>
</feature>
<evidence type="ECO:0000256" key="12">
    <source>
        <dbReference type="PROSITE-ProRule" id="PRU01360"/>
    </source>
</evidence>
<dbReference type="InterPro" id="IPR000531">
    <property type="entry name" value="Beta-barrel_TonB"/>
</dbReference>
<feature type="domain" description="TonB-dependent receptor-like beta-barrel" evidence="15">
    <location>
        <begin position="286"/>
        <end position="752"/>
    </location>
</feature>
<accession>A0A7Y7M5X3</accession>
<dbReference type="InterPro" id="IPR012910">
    <property type="entry name" value="Plug_dom"/>
</dbReference>
<keyword evidence="8" id="KW-0406">Ion transport</keyword>
<keyword evidence="11 12" id="KW-0998">Cell outer membrane</keyword>
<keyword evidence="10 12" id="KW-0472">Membrane</keyword>
<evidence type="ECO:0000256" key="6">
    <source>
        <dbReference type="ARBA" id="ARBA00022729"/>
    </source>
</evidence>
<evidence type="ECO:0000256" key="8">
    <source>
        <dbReference type="ARBA" id="ARBA00023065"/>
    </source>
</evidence>
<proteinExistence type="inferred from homology"/>